<keyword evidence="4" id="KW-1185">Reference proteome</keyword>
<dbReference type="GO" id="GO:0009432">
    <property type="term" value="P:SOS response"/>
    <property type="evidence" value="ECO:0007669"/>
    <property type="project" value="TreeGrafter"/>
</dbReference>
<accession>A0A369TFX2</accession>
<dbReference type="InterPro" id="IPR013651">
    <property type="entry name" value="ATP-grasp_RimK-type"/>
</dbReference>
<evidence type="ECO:0000259" key="2">
    <source>
        <dbReference type="PROSITE" id="PS50975"/>
    </source>
</evidence>
<keyword evidence="3" id="KW-0436">Ligase</keyword>
<dbReference type="PANTHER" id="PTHR21621">
    <property type="entry name" value="RIBOSOMAL PROTEIN S6 MODIFICATION PROTEIN"/>
    <property type="match status" value="1"/>
</dbReference>
<dbReference type="EMBL" id="QPMH01000009">
    <property type="protein sequence ID" value="RDD61796.1"/>
    <property type="molecule type" value="Genomic_DNA"/>
</dbReference>
<protein>
    <submittedName>
        <fullName evidence="3">Alpha-L-glutamate ligase</fullName>
    </submittedName>
</protein>
<dbReference type="Pfam" id="PF08443">
    <property type="entry name" value="RimK"/>
    <property type="match status" value="1"/>
</dbReference>
<organism evidence="3 4">
    <name type="scientific">Ferruginivarius sediminum</name>
    <dbReference type="NCBI Taxonomy" id="2661937"/>
    <lineage>
        <taxon>Bacteria</taxon>
        <taxon>Pseudomonadati</taxon>
        <taxon>Pseudomonadota</taxon>
        <taxon>Alphaproteobacteria</taxon>
        <taxon>Rhodospirillales</taxon>
        <taxon>Rhodospirillaceae</taxon>
        <taxon>Ferruginivarius</taxon>
    </lineage>
</organism>
<dbReference type="GO" id="GO:0018169">
    <property type="term" value="F:ribosomal S6-glutamic acid ligase activity"/>
    <property type="evidence" value="ECO:0007669"/>
    <property type="project" value="TreeGrafter"/>
</dbReference>
<dbReference type="GO" id="GO:0005524">
    <property type="term" value="F:ATP binding"/>
    <property type="evidence" value="ECO:0007669"/>
    <property type="project" value="UniProtKB-UniRule"/>
</dbReference>
<dbReference type="SUPFAM" id="SSF56059">
    <property type="entry name" value="Glutathione synthetase ATP-binding domain-like"/>
    <property type="match status" value="1"/>
</dbReference>
<dbReference type="AlphaFoldDB" id="A0A369TFX2"/>
<dbReference type="GO" id="GO:0005737">
    <property type="term" value="C:cytoplasm"/>
    <property type="evidence" value="ECO:0007669"/>
    <property type="project" value="TreeGrafter"/>
</dbReference>
<dbReference type="InterPro" id="IPR011761">
    <property type="entry name" value="ATP-grasp"/>
</dbReference>
<dbReference type="Proteomes" id="UP000253941">
    <property type="component" value="Unassembled WGS sequence"/>
</dbReference>
<evidence type="ECO:0000313" key="3">
    <source>
        <dbReference type="EMBL" id="RDD61796.1"/>
    </source>
</evidence>
<dbReference type="RefSeq" id="WP_114582338.1">
    <property type="nucleotide sequence ID" value="NZ_QPMH01000009.1"/>
</dbReference>
<feature type="domain" description="ATP-grasp" evidence="2">
    <location>
        <begin position="100"/>
        <end position="295"/>
    </location>
</feature>
<proteinExistence type="predicted"/>
<evidence type="ECO:0000313" key="4">
    <source>
        <dbReference type="Proteomes" id="UP000253941"/>
    </source>
</evidence>
<sequence length="307" mass="33804">MSKIHVLHENDAWTRPLFDALNVRGLRYESWHLAEGVIEPAGRPPEGVFYNRMSASAHTRGHRFAPELTRHVLTWLETAGRRVVNNSSALSLEVSKLGQYAALEAAGVRTPRTIGAVGRESVLHAARQLDEAPFILKPNRGGTGAGVQLMENVDQLAAILDDPATEQPLDGTWLVQQYIRAAEPTITRCEFIGGQFFYAVRVDTSQGFDLCPADVCEVPAQREKFEIIDGFDDPVLTKYASFLANNGIEVAGIEFIRDRAGTVFTYDVNTNTNYNSRAEAVAGVSGMERLADFLGRELERVQSARAA</sequence>
<dbReference type="GO" id="GO:0046872">
    <property type="term" value="F:metal ion binding"/>
    <property type="evidence" value="ECO:0007669"/>
    <property type="project" value="InterPro"/>
</dbReference>
<gene>
    <name evidence="3" type="ORF">DRB17_11435</name>
</gene>
<reference evidence="3 4" key="1">
    <citation type="submission" date="2018-07" db="EMBL/GenBank/DDBJ databases">
        <title>Venubactetium sediminum gen. nov., sp. nov., isolated from a marine solar saltern.</title>
        <authorList>
            <person name="Wang S."/>
        </authorList>
    </citation>
    <scope>NUCLEOTIDE SEQUENCE [LARGE SCALE GENOMIC DNA]</scope>
    <source>
        <strain evidence="3 4">WD2A32</strain>
    </source>
</reference>
<dbReference type="Gene3D" id="3.30.470.20">
    <property type="entry name" value="ATP-grasp fold, B domain"/>
    <property type="match status" value="1"/>
</dbReference>
<dbReference type="PANTHER" id="PTHR21621:SF0">
    <property type="entry name" value="BETA-CITRYLGLUTAMATE SYNTHASE B-RELATED"/>
    <property type="match status" value="1"/>
</dbReference>
<dbReference type="PROSITE" id="PS50975">
    <property type="entry name" value="ATP_GRASP"/>
    <property type="match status" value="1"/>
</dbReference>
<keyword evidence="1" id="KW-0547">Nucleotide-binding</keyword>
<name>A0A369TFX2_9PROT</name>
<keyword evidence="1" id="KW-0067">ATP-binding</keyword>
<comment type="caution">
    <text evidence="3">The sequence shown here is derived from an EMBL/GenBank/DDBJ whole genome shotgun (WGS) entry which is preliminary data.</text>
</comment>
<evidence type="ECO:0000256" key="1">
    <source>
        <dbReference type="PROSITE-ProRule" id="PRU00409"/>
    </source>
</evidence>